<dbReference type="GO" id="GO:0042597">
    <property type="term" value="C:periplasmic space"/>
    <property type="evidence" value="ECO:0007669"/>
    <property type="project" value="UniProtKB-SubCell"/>
</dbReference>
<proteinExistence type="inferred from homology"/>
<name>A0A6A7YB38_9HYPH</name>
<evidence type="ECO:0000313" key="6">
    <source>
        <dbReference type="EMBL" id="MQT15161.1"/>
    </source>
</evidence>
<organism evidence="6 7">
    <name type="scientific">Segnochrobactrum spirostomi</name>
    <dbReference type="NCBI Taxonomy" id="2608987"/>
    <lineage>
        <taxon>Bacteria</taxon>
        <taxon>Pseudomonadati</taxon>
        <taxon>Pseudomonadota</taxon>
        <taxon>Alphaproteobacteria</taxon>
        <taxon>Hyphomicrobiales</taxon>
        <taxon>Segnochrobactraceae</taxon>
        <taxon>Segnochrobactrum</taxon>
    </lineage>
</organism>
<reference evidence="6 7" key="1">
    <citation type="submission" date="2019-09" db="EMBL/GenBank/DDBJ databases">
        <title>Segnochrobactrum spirostomi gen. nov., sp. nov., isolated from the ciliate Spirostomum cf. yagiui and description of a novel family, Segnochrobactraceae fam. nov. within the order Rhizobiales of the class Alphaproteobacteria.</title>
        <authorList>
            <person name="Akter S."/>
            <person name="Shazib S.U.A."/>
            <person name="Shin M.K."/>
        </authorList>
    </citation>
    <scope>NUCLEOTIDE SEQUENCE [LARGE SCALE GENOMIC DNA]</scope>
    <source>
        <strain evidence="6 7">Sp-1</strain>
    </source>
</reference>
<dbReference type="InterPro" id="IPR010068">
    <property type="entry name" value="Peri-bd_TauA"/>
</dbReference>
<keyword evidence="7" id="KW-1185">Reference proteome</keyword>
<dbReference type="Proteomes" id="UP000332515">
    <property type="component" value="Unassembled WGS sequence"/>
</dbReference>
<dbReference type="CDD" id="cd13560">
    <property type="entry name" value="PBP2_taurine"/>
    <property type="match status" value="1"/>
</dbReference>
<evidence type="ECO:0000256" key="2">
    <source>
        <dbReference type="ARBA" id="ARBA00010742"/>
    </source>
</evidence>
<gene>
    <name evidence="6" type="primary">tauA</name>
    <name evidence="6" type="ORF">F0357_21370</name>
</gene>
<evidence type="ECO:0000259" key="5">
    <source>
        <dbReference type="SMART" id="SM00062"/>
    </source>
</evidence>
<keyword evidence="3 4" id="KW-0732">Signal</keyword>
<dbReference type="InterPro" id="IPR015168">
    <property type="entry name" value="SsuA/THI5"/>
</dbReference>
<evidence type="ECO:0000256" key="4">
    <source>
        <dbReference type="SAM" id="SignalP"/>
    </source>
</evidence>
<dbReference type="SUPFAM" id="SSF53850">
    <property type="entry name" value="Periplasmic binding protein-like II"/>
    <property type="match status" value="1"/>
</dbReference>
<dbReference type="PANTHER" id="PTHR30024:SF47">
    <property type="entry name" value="TAURINE-BINDING PERIPLASMIC PROTEIN"/>
    <property type="match status" value="1"/>
</dbReference>
<dbReference type="PANTHER" id="PTHR30024">
    <property type="entry name" value="ALIPHATIC SULFONATES-BINDING PROTEIN-RELATED"/>
    <property type="match status" value="1"/>
</dbReference>
<comment type="similarity">
    <text evidence="2">Belongs to the bacterial solute-binding protein SsuA/TauA family.</text>
</comment>
<feature type="signal peptide" evidence="4">
    <location>
        <begin position="1"/>
        <end position="24"/>
    </location>
</feature>
<dbReference type="SMART" id="SM00062">
    <property type="entry name" value="PBPb"/>
    <property type="match status" value="1"/>
</dbReference>
<evidence type="ECO:0000256" key="1">
    <source>
        <dbReference type="ARBA" id="ARBA00004418"/>
    </source>
</evidence>
<feature type="chain" id="PRO_5025614371" evidence="4">
    <location>
        <begin position="25"/>
        <end position="337"/>
    </location>
</feature>
<feature type="domain" description="Solute-binding protein family 3/N-terminal" evidence="5">
    <location>
        <begin position="30"/>
        <end position="247"/>
    </location>
</feature>
<dbReference type="RefSeq" id="WP_153489681.1">
    <property type="nucleotide sequence ID" value="NZ_VWNA01000003.1"/>
</dbReference>
<evidence type="ECO:0000256" key="3">
    <source>
        <dbReference type="ARBA" id="ARBA00022729"/>
    </source>
</evidence>
<dbReference type="Gene3D" id="3.40.190.10">
    <property type="entry name" value="Periplasmic binding protein-like II"/>
    <property type="match status" value="2"/>
</dbReference>
<dbReference type="GO" id="GO:0042918">
    <property type="term" value="P:alkanesulfonate transmembrane transport"/>
    <property type="evidence" value="ECO:0007669"/>
    <property type="project" value="TreeGrafter"/>
</dbReference>
<comment type="subcellular location">
    <subcellularLocation>
        <location evidence="1">Periplasm</location>
    </subcellularLocation>
</comment>
<dbReference type="EMBL" id="VWNA01000003">
    <property type="protein sequence ID" value="MQT15161.1"/>
    <property type="molecule type" value="Genomic_DNA"/>
</dbReference>
<dbReference type="InterPro" id="IPR001638">
    <property type="entry name" value="Solute-binding_3/MltF_N"/>
</dbReference>
<sequence>MTLRHKIFAAAAAIGLTIAAGAQARAEAPKVTIAFQTVVEPSKVPQADGAYEKASGAQIDWRKFDSGADVIAAIASGAVDIGYVGSSPLAAAASRQLPIETFFIVGLIGESEALVVRNGAGITSPKDLVGKKVAVPFVSTTHYSLLAALKHWGIDPKSVNILNLRPPEIAAAWARGDIDAAYVWDPALGKIKENGKVLVTSAEVAKWGAPTFDAWIVRKEFADKHPEIVEAFTRVTGKAYADYLHNPSVWNASSSEAEKISRLTGAKRDEVPALLKGYEFPTLKQQASAALLGGGTVKAIAATSEFLKTQGKIPAVLSDYKPYVTAKFVKAAEAASN</sequence>
<dbReference type="NCBIfam" id="TIGR01729">
    <property type="entry name" value="taurine_ABC_bnd"/>
    <property type="match status" value="1"/>
</dbReference>
<evidence type="ECO:0000313" key="7">
    <source>
        <dbReference type="Proteomes" id="UP000332515"/>
    </source>
</evidence>
<protein>
    <submittedName>
        <fullName evidence="6">Taurine ABC transporter substrate-binding protein</fullName>
    </submittedName>
</protein>
<dbReference type="Pfam" id="PF09084">
    <property type="entry name" value="NMT1"/>
    <property type="match status" value="1"/>
</dbReference>
<accession>A0A6A7YB38</accession>
<comment type="caution">
    <text evidence="6">The sequence shown here is derived from an EMBL/GenBank/DDBJ whole genome shotgun (WGS) entry which is preliminary data.</text>
</comment>
<dbReference type="AlphaFoldDB" id="A0A6A7YB38"/>